<dbReference type="AlphaFoldDB" id="R7S1X9"/>
<evidence type="ECO:0000256" key="1">
    <source>
        <dbReference type="ARBA" id="ARBA00023125"/>
    </source>
</evidence>
<dbReference type="InterPro" id="IPR010998">
    <property type="entry name" value="Integrase_recombinase_N"/>
</dbReference>
<sequence length="176" mass="19379">LRPACLARHRLLQWRPAAGRTTFTASGEPSGLAEHDLQRVRNVMASALADSTTKTYGAGLLAFHAFCDERRLSEAQRAPASADVMQAFLASLAGMYAGTTLTNYFYGVRAWHLIHGLSWDMNEAATQTMFRAIERLAPASSRRKKRAPVTEEVISKIRQRLDTGQAMHAAVFACLT</sequence>
<accession>R7S1X9</accession>
<gene>
    <name evidence="2" type="ORF">PUNSTDRAFT_21934</name>
</gene>
<evidence type="ECO:0008006" key="4">
    <source>
        <dbReference type="Google" id="ProtNLM"/>
    </source>
</evidence>
<name>R7S1X9_PUNST</name>
<dbReference type="RefSeq" id="XP_007388927.1">
    <property type="nucleotide sequence ID" value="XM_007388865.1"/>
</dbReference>
<dbReference type="GeneID" id="18881945"/>
<dbReference type="SUPFAM" id="SSF47823">
    <property type="entry name" value="lambda integrase-like, N-terminal domain"/>
    <property type="match status" value="1"/>
</dbReference>
<dbReference type="OMA" id="CIKEARD"/>
<evidence type="ECO:0000313" key="3">
    <source>
        <dbReference type="Proteomes" id="UP000054196"/>
    </source>
</evidence>
<evidence type="ECO:0000313" key="2">
    <source>
        <dbReference type="EMBL" id="EIN03869.1"/>
    </source>
</evidence>
<feature type="non-terminal residue" evidence="2">
    <location>
        <position position="176"/>
    </location>
</feature>
<keyword evidence="1" id="KW-0238">DNA-binding</keyword>
<dbReference type="OrthoDB" id="2664079at2759"/>
<dbReference type="EMBL" id="JH687558">
    <property type="protein sequence ID" value="EIN03869.1"/>
    <property type="molecule type" value="Genomic_DNA"/>
</dbReference>
<dbReference type="HOGENOM" id="CLU_003292_7_3_1"/>
<dbReference type="eggNOG" id="ENOG502SKI5">
    <property type="taxonomic scope" value="Eukaryota"/>
</dbReference>
<organism evidence="2 3">
    <name type="scientific">Punctularia strigosozonata (strain HHB-11173)</name>
    <name type="common">White-rot fungus</name>
    <dbReference type="NCBI Taxonomy" id="741275"/>
    <lineage>
        <taxon>Eukaryota</taxon>
        <taxon>Fungi</taxon>
        <taxon>Dikarya</taxon>
        <taxon>Basidiomycota</taxon>
        <taxon>Agaricomycotina</taxon>
        <taxon>Agaricomycetes</taxon>
        <taxon>Corticiales</taxon>
        <taxon>Punctulariaceae</taxon>
        <taxon>Punctularia</taxon>
    </lineage>
</organism>
<dbReference type="KEGG" id="psq:PUNSTDRAFT_21934"/>
<reference evidence="3" key="1">
    <citation type="journal article" date="2012" name="Science">
        <title>The Paleozoic origin of enzymatic lignin decomposition reconstructed from 31 fungal genomes.</title>
        <authorList>
            <person name="Floudas D."/>
            <person name="Binder M."/>
            <person name="Riley R."/>
            <person name="Barry K."/>
            <person name="Blanchette R.A."/>
            <person name="Henrissat B."/>
            <person name="Martinez A.T."/>
            <person name="Otillar R."/>
            <person name="Spatafora J.W."/>
            <person name="Yadav J.S."/>
            <person name="Aerts A."/>
            <person name="Benoit I."/>
            <person name="Boyd A."/>
            <person name="Carlson A."/>
            <person name="Copeland A."/>
            <person name="Coutinho P.M."/>
            <person name="de Vries R.P."/>
            <person name="Ferreira P."/>
            <person name="Findley K."/>
            <person name="Foster B."/>
            <person name="Gaskell J."/>
            <person name="Glotzer D."/>
            <person name="Gorecki P."/>
            <person name="Heitman J."/>
            <person name="Hesse C."/>
            <person name="Hori C."/>
            <person name="Igarashi K."/>
            <person name="Jurgens J.A."/>
            <person name="Kallen N."/>
            <person name="Kersten P."/>
            <person name="Kohler A."/>
            <person name="Kuees U."/>
            <person name="Kumar T.K.A."/>
            <person name="Kuo A."/>
            <person name="LaButti K."/>
            <person name="Larrondo L.F."/>
            <person name="Lindquist E."/>
            <person name="Ling A."/>
            <person name="Lombard V."/>
            <person name="Lucas S."/>
            <person name="Lundell T."/>
            <person name="Martin R."/>
            <person name="McLaughlin D.J."/>
            <person name="Morgenstern I."/>
            <person name="Morin E."/>
            <person name="Murat C."/>
            <person name="Nagy L.G."/>
            <person name="Nolan M."/>
            <person name="Ohm R.A."/>
            <person name="Patyshakuliyeva A."/>
            <person name="Rokas A."/>
            <person name="Ruiz-Duenas F.J."/>
            <person name="Sabat G."/>
            <person name="Salamov A."/>
            <person name="Samejima M."/>
            <person name="Schmutz J."/>
            <person name="Slot J.C."/>
            <person name="St John F."/>
            <person name="Stenlid J."/>
            <person name="Sun H."/>
            <person name="Sun S."/>
            <person name="Syed K."/>
            <person name="Tsang A."/>
            <person name="Wiebenga A."/>
            <person name="Young D."/>
            <person name="Pisabarro A."/>
            <person name="Eastwood D.C."/>
            <person name="Martin F."/>
            <person name="Cullen D."/>
            <person name="Grigoriev I.V."/>
            <person name="Hibbett D.S."/>
        </authorList>
    </citation>
    <scope>NUCLEOTIDE SEQUENCE [LARGE SCALE GENOMIC DNA]</scope>
    <source>
        <strain evidence="3">HHB-11173 SS5</strain>
    </source>
</reference>
<keyword evidence="3" id="KW-1185">Reference proteome</keyword>
<protein>
    <recommendedName>
        <fullName evidence="4">Integrase SAM-like N-terminal domain-containing protein</fullName>
    </recommendedName>
</protein>
<feature type="non-terminal residue" evidence="2">
    <location>
        <position position="1"/>
    </location>
</feature>
<dbReference type="Gene3D" id="1.10.150.130">
    <property type="match status" value="1"/>
</dbReference>
<proteinExistence type="predicted"/>
<dbReference type="GO" id="GO:0003677">
    <property type="term" value="F:DNA binding"/>
    <property type="evidence" value="ECO:0007669"/>
    <property type="project" value="UniProtKB-KW"/>
</dbReference>
<dbReference type="Proteomes" id="UP000054196">
    <property type="component" value="Unassembled WGS sequence"/>
</dbReference>